<proteinExistence type="predicted"/>
<gene>
    <name evidence="2" type="ORF">ACFSY7_12350</name>
</gene>
<evidence type="ECO:0000313" key="2">
    <source>
        <dbReference type="EMBL" id="MFD2869277.1"/>
    </source>
</evidence>
<keyword evidence="3" id="KW-1185">Reference proteome</keyword>
<feature type="transmembrane region" description="Helical" evidence="1">
    <location>
        <begin position="49"/>
        <end position="68"/>
    </location>
</feature>
<evidence type="ECO:0000313" key="3">
    <source>
        <dbReference type="Proteomes" id="UP001597568"/>
    </source>
</evidence>
<name>A0ABW5Y1S2_9BACL</name>
<keyword evidence="1" id="KW-1133">Transmembrane helix</keyword>
<sequence>MNKRGTGVTFIAIAAFLFSAKYISAAIFGSNVPIWDEDLFNAILEYVGNPLNICSVLALLIGLAYIIWAEYEEFMMKKQKN</sequence>
<organism evidence="2 3">
    <name type="scientific">Kurthia populi</name>
    <dbReference type="NCBI Taxonomy" id="1562132"/>
    <lineage>
        <taxon>Bacteria</taxon>
        <taxon>Bacillati</taxon>
        <taxon>Bacillota</taxon>
        <taxon>Bacilli</taxon>
        <taxon>Bacillales</taxon>
        <taxon>Caryophanaceae</taxon>
        <taxon>Kurthia</taxon>
    </lineage>
</organism>
<reference evidence="3" key="1">
    <citation type="journal article" date="2019" name="Int. J. Syst. Evol. Microbiol.">
        <title>The Global Catalogue of Microorganisms (GCM) 10K type strain sequencing project: providing services to taxonomists for standard genome sequencing and annotation.</title>
        <authorList>
            <consortium name="The Broad Institute Genomics Platform"/>
            <consortium name="The Broad Institute Genome Sequencing Center for Infectious Disease"/>
            <person name="Wu L."/>
            <person name="Ma J."/>
        </authorList>
    </citation>
    <scope>NUCLEOTIDE SEQUENCE [LARGE SCALE GENOMIC DNA]</scope>
    <source>
        <strain evidence="3">KCTC 33522</strain>
    </source>
</reference>
<keyword evidence="1" id="KW-0812">Transmembrane</keyword>
<dbReference type="EMBL" id="JBHUOR010000109">
    <property type="protein sequence ID" value="MFD2869277.1"/>
    <property type="molecule type" value="Genomic_DNA"/>
</dbReference>
<accession>A0ABW5Y1S2</accession>
<evidence type="ECO:0000256" key="1">
    <source>
        <dbReference type="SAM" id="Phobius"/>
    </source>
</evidence>
<dbReference type="Proteomes" id="UP001597568">
    <property type="component" value="Unassembled WGS sequence"/>
</dbReference>
<dbReference type="RefSeq" id="WP_380148060.1">
    <property type="nucleotide sequence ID" value="NZ_JBHUOR010000109.1"/>
</dbReference>
<keyword evidence="1" id="KW-0472">Membrane</keyword>
<comment type="caution">
    <text evidence="2">The sequence shown here is derived from an EMBL/GenBank/DDBJ whole genome shotgun (WGS) entry which is preliminary data.</text>
</comment>
<protein>
    <submittedName>
        <fullName evidence="2">Uncharacterized protein</fullName>
    </submittedName>
</protein>